<sequence length="354" mass="37729">MVIACIPIALIYVIGVASGAQGDLWVWFATAGITLFGASVFALYGLVFGLAFKSESAVGAASGSLVVFAFLGNIFIPLSGVMLTIAKFTPLYGIVSLARYPLTEGYSVDMQGNLTHEALWVPLVNVAVWTLILGAPDGLPRAARSGPTVRDTPRPRYPDVDLDGGVPDLWGAARLAARRRVVGLPRVPGQRGHRHDRRPARSPGRRAAAPHGLRGGLHLRLHAVTDRPARRVEPHSAGERLRRLRDAGGHHGAAVADHRRGGPGGDRLPREPRGLRVPLRSAVVAVIAVTVAGALTLVITGSLAELWPLLLLPALIGSFGLLLRRMILGDERREVLQRTPGRRGRARPGGARCA</sequence>
<name>A0AC61U727_9MICO</name>
<reference evidence="1" key="1">
    <citation type="submission" date="2021-11" db="EMBL/GenBank/DDBJ databases">
        <title>Study of the species diversity of bacterial strains isolated from a unique natural object - Shulgan-Tash cave (Bashkiria).</title>
        <authorList>
            <person name="Sazanova A.L."/>
            <person name="Chirak E.R."/>
            <person name="Safronova V.I."/>
        </authorList>
    </citation>
    <scope>NUCLEOTIDE SEQUENCE</scope>
    <source>
        <strain evidence="1">P1</strain>
    </source>
</reference>
<proteinExistence type="predicted"/>
<accession>A0AC61U727</accession>
<evidence type="ECO:0000313" key="1">
    <source>
        <dbReference type="EMBL" id="UUZ45860.1"/>
    </source>
</evidence>
<gene>
    <name evidence="1" type="ORF">LP422_08180</name>
</gene>
<dbReference type="EMBL" id="CP087977">
    <property type="protein sequence ID" value="UUZ45860.1"/>
    <property type="molecule type" value="Genomic_DNA"/>
</dbReference>
<protein>
    <submittedName>
        <fullName evidence="1">ABC transporter permease</fullName>
    </submittedName>
</protein>
<organism evidence="1 2">
    <name type="scientific">Janibacter limosus</name>
    <dbReference type="NCBI Taxonomy" id="53458"/>
    <lineage>
        <taxon>Bacteria</taxon>
        <taxon>Bacillati</taxon>
        <taxon>Actinomycetota</taxon>
        <taxon>Actinomycetes</taxon>
        <taxon>Micrococcales</taxon>
        <taxon>Intrasporangiaceae</taxon>
        <taxon>Janibacter</taxon>
    </lineage>
</organism>
<dbReference type="Proteomes" id="UP001059663">
    <property type="component" value="Chromosome"/>
</dbReference>
<evidence type="ECO:0000313" key="2">
    <source>
        <dbReference type="Proteomes" id="UP001059663"/>
    </source>
</evidence>